<dbReference type="EMBL" id="MK494099">
    <property type="protein sequence ID" value="QBP29724.1"/>
    <property type="molecule type" value="Genomic_DNA"/>
</dbReference>
<feature type="compositionally biased region" description="Polar residues" evidence="1">
    <location>
        <begin position="74"/>
        <end position="83"/>
    </location>
</feature>
<dbReference type="RefSeq" id="YP_010049736.1">
    <property type="nucleotide sequence ID" value="NC_054393.1"/>
</dbReference>
<dbReference type="GeneID" id="63743059"/>
<evidence type="ECO:0000313" key="2">
    <source>
        <dbReference type="EMBL" id="QBP29724.1"/>
    </source>
</evidence>
<gene>
    <name evidence="2" type="primary">69</name>
    <name evidence="2" type="ORF">SEA_TYPHA_69</name>
</gene>
<feature type="region of interest" description="Disordered" evidence="1">
    <location>
        <begin position="60"/>
        <end position="99"/>
    </location>
</feature>
<name>A0A482JAK3_9CAUD</name>
<keyword evidence="3" id="KW-1185">Reference proteome</keyword>
<dbReference type="Proteomes" id="UP000294565">
    <property type="component" value="Segment"/>
</dbReference>
<evidence type="ECO:0000256" key="1">
    <source>
        <dbReference type="SAM" id="MobiDB-lite"/>
    </source>
</evidence>
<evidence type="ECO:0000313" key="3">
    <source>
        <dbReference type="Proteomes" id="UP000294565"/>
    </source>
</evidence>
<dbReference type="KEGG" id="vg:63743059"/>
<protein>
    <submittedName>
        <fullName evidence="2">Uncharacterized protein</fullName>
    </submittedName>
</protein>
<feature type="compositionally biased region" description="Basic residues" evidence="1">
    <location>
        <begin position="84"/>
        <end position="99"/>
    </location>
</feature>
<sequence length="99" mass="11041">MTSFSDLFPQASGNKLHFRGDVVAEVMARPSYGPDLHGARYAPVSATHDEVTDTTTAIFRPIPRPQKESHVHGTAQTHSGPSRSQRRAAARRARHKRRR</sequence>
<reference evidence="2 3" key="1">
    <citation type="submission" date="2019-02" db="EMBL/GenBank/DDBJ databases">
        <authorList>
            <person name="Kanzanas C."/>
            <person name="Smith M.A."/>
            <person name="Zack K.M."/>
            <person name="Garlena R.A."/>
            <person name="Russell D.A."/>
            <person name="Pope W.H."/>
            <person name="Jacobs-Sera D."/>
            <person name="Hatfull G.F."/>
        </authorList>
    </citation>
    <scope>NUCLEOTIDE SEQUENCE [LARGE SCALE GENOMIC DNA]</scope>
</reference>
<proteinExistence type="predicted"/>
<accession>A0A482JAK3</accession>
<organism evidence="2 3">
    <name type="scientific">Mycobacterium phage Typha</name>
    <dbReference type="NCBI Taxonomy" id="2517971"/>
    <lineage>
        <taxon>Viruses</taxon>
        <taxon>Duplodnaviria</taxon>
        <taxon>Heunggongvirae</taxon>
        <taxon>Uroviricota</taxon>
        <taxon>Caudoviricetes</taxon>
        <taxon>Typhavirus</taxon>
        <taxon>Typhavirus typha</taxon>
    </lineage>
</organism>